<gene>
    <name evidence="2" type="ORF">GMO_11230</name>
</gene>
<dbReference type="Gene3D" id="3.40.50.720">
    <property type="entry name" value="NAD(P)-binding Rossmann-like Domain"/>
    <property type="match status" value="1"/>
</dbReference>
<name>G6XHX9_9PROT</name>
<organism evidence="2 3">
    <name type="scientific">Gluconobacter morbifer G707</name>
    <dbReference type="NCBI Taxonomy" id="1088869"/>
    <lineage>
        <taxon>Bacteria</taxon>
        <taxon>Pseudomonadati</taxon>
        <taxon>Pseudomonadota</taxon>
        <taxon>Alphaproteobacteria</taxon>
        <taxon>Acetobacterales</taxon>
        <taxon>Acetobacteraceae</taxon>
        <taxon>Gluconobacter</taxon>
    </lineage>
</organism>
<evidence type="ECO:0000259" key="1">
    <source>
        <dbReference type="Pfam" id="PF02558"/>
    </source>
</evidence>
<evidence type="ECO:0000313" key="3">
    <source>
        <dbReference type="Proteomes" id="UP000004949"/>
    </source>
</evidence>
<dbReference type="eggNOG" id="COG1893">
    <property type="taxonomic scope" value="Bacteria"/>
</dbReference>
<feature type="domain" description="Ketopantoate reductase N-terminal" evidence="1">
    <location>
        <begin position="5"/>
        <end position="116"/>
    </location>
</feature>
<accession>G6XHX9</accession>
<dbReference type="EMBL" id="AGQV01000002">
    <property type="protein sequence ID" value="EHH68353.1"/>
    <property type="molecule type" value="Genomic_DNA"/>
</dbReference>
<reference evidence="2 3" key="1">
    <citation type="submission" date="2011-10" db="EMBL/GenBank/DDBJ databases">
        <title>Genome sequence of Gluconobacter morbifer G707, isolated from Drosophila gut.</title>
        <authorList>
            <person name="Lee W.-J."/>
            <person name="Kim E.-K."/>
        </authorList>
    </citation>
    <scope>NUCLEOTIDE SEQUENCE [LARGE SCALE GENOMIC DNA]</scope>
    <source>
        <strain evidence="2 3">G707</strain>
    </source>
</reference>
<dbReference type="Proteomes" id="UP000004949">
    <property type="component" value="Unassembled WGS sequence"/>
</dbReference>
<dbReference type="Pfam" id="PF02558">
    <property type="entry name" value="ApbA"/>
    <property type="match status" value="1"/>
</dbReference>
<evidence type="ECO:0000313" key="2">
    <source>
        <dbReference type="EMBL" id="EHH68353.1"/>
    </source>
</evidence>
<dbReference type="STRING" id="1088869.GMO_11230"/>
<dbReference type="AlphaFoldDB" id="G6XHX9"/>
<proteinExistence type="predicted"/>
<dbReference type="PATRIC" id="fig|1088869.3.peg.1122"/>
<sequence length="273" mass="30182">MARKMEHEVTIVARPDSARLAQLQRDGGVVTTTGEHVPAIICERLDESIPYDLVLVTVKDYQVRALLPTLKRSAARTVQFMFMTFNPDRLQQDVGPERAALGMPFFQSDFDEDGRLRTVVGKRETLTDNLHWAQIFRTAGLPARHEPQMALWLRCHVPLGVAFESVAVAAEKRGKGAAWSRARTLAIGIRACFAMIRGQGYDIYPKDKARLEKLPVFVVAGMLWGLSRVPSFRTLLATGETECCALVDDMLASAATLGQSVDLDAVRAMKPAS</sequence>
<protein>
    <recommendedName>
        <fullName evidence="1">Ketopantoate reductase N-terminal domain-containing protein</fullName>
    </recommendedName>
</protein>
<comment type="caution">
    <text evidence="2">The sequence shown here is derived from an EMBL/GenBank/DDBJ whole genome shotgun (WGS) entry which is preliminary data.</text>
</comment>
<dbReference type="InterPro" id="IPR013332">
    <property type="entry name" value="KPR_N"/>
</dbReference>
<keyword evidence="3" id="KW-1185">Reference proteome</keyword>